<dbReference type="EC" id="2.3.1.180" evidence="1"/>
<evidence type="ECO:0000313" key="1">
    <source>
        <dbReference type="EMBL" id="MBM7814508.1"/>
    </source>
</evidence>
<dbReference type="Proteomes" id="UP000671828">
    <property type="component" value="Chromosome"/>
</dbReference>
<dbReference type="SUPFAM" id="SSF53901">
    <property type="entry name" value="Thiolase-like"/>
    <property type="match status" value="2"/>
</dbReference>
<proteinExistence type="predicted"/>
<keyword evidence="1" id="KW-0012">Acyltransferase</keyword>
<dbReference type="AlphaFoldDB" id="A0A8T8HWE4"/>
<reference evidence="1 4" key="1">
    <citation type="submission" date="2021-01" db="EMBL/GenBank/DDBJ databases">
        <title>Sequencing the genomes of 1000 actinobacteria strains.</title>
        <authorList>
            <person name="Klenk H.-P."/>
        </authorList>
    </citation>
    <scope>NUCLEOTIDE SEQUENCE [LARGE SCALE GENOMIC DNA]</scope>
    <source>
        <strain evidence="1 4">DSM 44581</strain>
    </source>
</reference>
<keyword evidence="1" id="KW-0808">Transferase</keyword>
<dbReference type="InterPro" id="IPR016039">
    <property type="entry name" value="Thiolase-like"/>
</dbReference>
<reference evidence="2" key="2">
    <citation type="submission" date="2021-04" db="EMBL/GenBank/DDBJ databases">
        <title>Saccharothrix algeriensis WGS.</title>
        <authorList>
            <person name="Stuskova K."/>
            <person name="Hakalova E."/>
            <person name="Tebbal A.B."/>
            <person name="Eichmeier A."/>
        </authorList>
    </citation>
    <scope>NUCLEOTIDE SEQUENCE</scope>
    <source>
        <strain evidence="2">NRRL B-24137</strain>
    </source>
</reference>
<dbReference type="Proteomes" id="UP001195724">
    <property type="component" value="Unassembled WGS sequence"/>
</dbReference>
<sequence length="320" mass="33612">MTVTLHNRSDPPVHLTSFGHALGEPVAVAEAPWLADGERDRLLAEGLRTVHKATGPVWSLAAAAIEETLRAAPDGSGPQAVVIAGGRFDWHISQGFEGVLMADPRLVDLPLFGVSLNACAGGGSAVTVASALLNLFPGGSVLVVTADLVESDRERVHRNGRAVSSDAAASCLVSRHPAGDGYRLLGCAQTNRLALSLPEPPERKGYRLRAQLRAIGATARAARAAAGAGADDITDFLTNNLAPSVMELQHRTCALPRARLRAEFAPELGHCFAADIFIALQRMLADPPGDRPARPLAMWGSYTSWTGAVLERAPGPPDSP</sequence>
<gene>
    <name evidence="2" type="ORF">J7S33_27885</name>
    <name evidence="1" type="ORF">JOE68_005373</name>
</gene>
<accession>A0A8T8HWE4</accession>
<organism evidence="2 3">
    <name type="scientific">Saccharothrix algeriensis</name>
    <dbReference type="NCBI Taxonomy" id="173560"/>
    <lineage>
        <taxon>Bacteria</taxon>
        <taxon>Bacillati</taxon>
        <taxon>Actinomycetota</taxon>
        <taxon>Actinomycetes</taxon>
        <taxon>Pseudonocardiales</taxon>
        <taxon>Pseudonocardiaceae</taxon>
        <taxon>Saccharothrix</taxon>
    </lineage>
</organism>
<dbReference type="RefSeq" id="WP_204845115.1">
    <property type="nucleotide sequence ID" value="NZ_JAFBCL010000001.1"/>
</dbReference>
<dbReference type="Gene3D" id="3.40.47.10">
    <property type="match status" value="2"/>
</dbReference>
<evidence type="ECO:0000313" key="2">
    <source>
        <dbReference type="EMBL" id="QTR02806.1"/>
    </source>
</evidence>
<evidence type="ECO:0000313" key="3">
    <source>
        <dbReference type="Proteomes" id="UP000671828"/>
    </source>
</evidence>
<keyword evidence="4" id="KW-1185">Reference proteome</keyword>
<dbReference type="EMBL" id="JAFBCL010000001">
    <property type="protein sequence ID" value="MBM7814508.1"/>
    <property type="molecule type" value="Genomic_DNA"/>
</dbReference>
<protein>
    <submittedName>
        <fullName evidence="1">3-oxoacyl-[acyl-carrier-protein] synthase-3</fullName>
        <ecNumber evidence="1">2.3.1.180</ecNumber>
    </submittedName>
</protein>
<evidence type="ECO:0000313" key="4">
    <source>
        <dbReference type="Proteomes" id="UP001195724"/>
    </source>
</evidence>
<dbReference type="GO" id="GO:0033818">
    <property type="term" value="F:beta-ketoacyl-acyl-carrier-protein synthase III activity"/>
    <property type="evidence" value="ECO:0007669"/>
    <property type="project" value="UniProtKB-EC"/>
</dbReference>
<dbReference type="EMBL" id="CP072788">
    <property type="protein sequence ID" value="QTR02806.1"/>
    <property type="molecule type" value="Genomic_DNA"/>
</dbReference>
<name>A0A8T8HWE4_9PSEU</name>